<keyword evidence="3" id="KW-1185">Reference proteome</keyword>
<dbReference type="EMBL" id="ML122290">
    <property type="protein sequence ID" value="RPD56176.1"/>
    <property type="molecule type" value="Genomic_DNA"/>
</dbReference>
<feature type="region of interest" description="Disordered" evidence="1">
    <location>
        <begin position="268"/>
        <end position="287"/>
    </location>
</feature>
<feature type="compositionally biased region" description="Polar residues" evidence="1">
    <location>
        <begin position="229"/>
        <end position="239"/>
    </location>
</feature>
<feature type="region of interest" description="Disordered" evidence="1">
    <location>
        <begin position="229"/>
        <end position="258"/>
    </location>
</feature>
<evidence type="ECO:0000256" key="1">
    <source>
        <dbReference type="SAM" id="MobiDB-lite"/>
    </source>
</evidence>
<proteinExistence type="predicted"/>
<evidence type="ECO:0000313" key="3">
    <source>
        <dbReference type="Proteomes" id="UP000313359"/>
    </source>
</evidence>
<dbReference type="OrthoDB" id="2757737at2759"/>
<protein>
    <submittedName>
        <fullName evidence="2">Uncharacterized protein</fullName>
    </submittedName>
</protein>
<feature type="compositionally biased region" description="Basic and acidic residues" evidence="1">
    <location>
        <begin position="149"/>
        <end position="161"/>
    </location>
</feature>
<evidence type="ECO:0000313" key="2">
    <source>
        <dbReference type="EMBL" id="RPD56176.1"/>
    </source>
</evidence>
<name>A0A5C2RYL9_9APHY</name>
<reference evidence="2" key="1">
    <citation type="journal article" date="2018" name="Genome Biol. Evol.">
        <title>Genomics and development of Lentinus tigrinus, a white-rot wood-decaying mushroom with dimorphic fruiting bodies.</title>
        <authorList>
            <person name="Wu B."/>
            <person name="Xu Z."/>
            <person name="Knudson A."/>
            <person name="Carlson A."/>
            <person name="Chen N."/>
            <person name="Kovaka S."/>
            <person name="LaButti K."/>
            <person name="Lipzen A."/>
            <person name="Pennachio C."/>
            <person name="Riley R."/>
            <person name="Schakwitz W."/>
            <person name="Umezawa K."/>
            <person name="Ohm R.A."/>
            <person name="Grigoriev I.V."/>
            <person name="Nagy L.G."/>
            <person name="Gibbons J."/>
            <person name="Hibbett D."/>
        </authorList>
    </citation>
    <scope>NUCLEOTIDE SEQUENCE [LARGE SCALE GENOMIC DNA]</scope>
    <source>
        <strain evidence="2">ALCF2SS1-6</strain>
    </source>
</reference>
<organism evidence="2 3">
    <name type="scientific">Lentinus tigrinus ALCF2SS1-6</name>
    <dbReference type="NCBI Taxonomy" id="1328759"/>
    <lineage>
        <taxon>Eukaryota</taxon>
        <taxon>Fungi</taxon>
        <taxon>Dikarya</taxon>
        <taxon>Basidiomycota</taxon>
        <taxon>Agaricomycotina</taxon>
        <taxon>Agaricomycetes</taxon>
        <taxon>Polyporales</taxon>
        <taxon>Polyporaceae</taxon>
        <taxon>Lentinus</taxon>
    </lineage>
</organism>
<dbReference type="Proteomes" id="UP000313359">
    <property type="component" value="Unassembled WGS sequence"/>
</dbReference>
<feature type="region of interest" description="Disordered" evidence="1">
    <location>
        <begin position="127"/>
        <end position="164"/>
    </location>
</feature>
<sequence>MDSILGTLVYFDDETEEYVCNTNYRPVAYNPYPFVASRFSSPSEKLKTASFLDLEINLRKGPQDSEVPSQGKDGGLKAEGIFPMLSVAYTPASWLSEQDWFDGADAPTDVVNVSDIYRDERKIEGGSSAPATLAEGSRSVRPGTESAPLEERYEEQEKLEGCRSASTGVESAALAEGSCSGPSGAQSAYLEERLKVAQRLEMVGESWNMWAMSSLKDVDMTDALARINTSRTRSPTSVGRRSFLKRSRTDETQPDPSVRRVRWCPSIDALPTPTHTRGGQLQRLCSPRPPQRWDQLVHGVAKLKVAFSDVVVKSQSSHAM</sequence>
<gene>
    <name evidence="2" type="ORF">L227DRAFT_656458</name>
</gene>
<accession>A0A5C2RYL9</accession>
<dbReference type="AlphaFoldDB" id="A0A5C2RYL9"/>